<dbReference type="AlphaFoldDB" id="A0AAD5YDN5"/>
<name>A0AAD5YDN5_9APHY</name>
<protein>
    <recommendedName>
        <fullName evidence="3">PARP-type domain-containing protein</fullName>
    </recommendedName>
</protein>
<sequence>MDPVPCNHPECLYKDNTICETEDLIYKHEIPDSDLHGETGKDISTNVKFLHWMCITSRAHVMLRKNPEQMIFYEDLTEKKKTTVLSDITKVRNKQAFSDLKGLTEEELKKRDKDAADADRRAEKYHMRDRLYGKDFKDIQKLNCRRKKWKKHQKKIGREGTWARGLV</sequence>
<comment type="caution">
    <text evidence="1">The sequence shown here is derived from an EMBL/GenBank/DDBJ whole genome shotgun (WGS) entry which is preliminary data.</text>
</comment>
<dbReference type="Proteomes" id="UP001212997">
    <property type="component" value="Unassembled WGS sequence"/>
</dbReference>
<accession>A0AAD5YDN5</accession>
<gene>
    <name evidence="1" type="ORF">NLI96_g11030</name>
</gene>
<proteinExistence type="predicted"/>
<evidence type="ECO:0000313" key="1">
    <source>
        <dbReference type="EMBL" id="KAJ3476625.1"/>
    </source>
</evidence>
<evidence type="ECO:0000313" key="2">
    <source>
        <dbReference type="Proteomes" id="UP001212997"/>
    </source>
</evidence>
<organism evidence="1 2">
    <name type="scientific">Meripilus lineatus</name>
    <dbReference type="NCBI Taxonomy" id="2056292"/>
    <lineage>
        <taxon>Eukaryota</taxon>
        <taxon>Fungi</taxon>
        <taxon>Dikarya</taxon>
        <taxon>Basidiomycota</taxon>
        <taxon>Agaricomycotina</taxon>
        <taxon>Agaricomycetes</taxon>
        <taxon>Polyporales</taxon>
        <taxon>Meripilaceae</taxon>
        <taxon>Meripilus</taxon>
    </lineage>
</organism>
<evidence type="ECO:0008006" key="3">
    <source>
        <dbReference type="Google" id="ProtNLM"/>
    </source>
</evidence>
<dbReference type="EMBL" id="JANAWD010000686">
    <property type="protein sequence ID" value="KAJ3476625.1"/>
    <property type="molecule type" value="Genomic_DNA"/>
</dbReference>
<reference evidence="1" key="1">
    <citation type="submission" date="2022-07" db="EMBL/GenBank/DDBJ databases">
        <title>Genome Sequence of Physisporinus lineatus.</title>
        <authorList>
            <person name="Buettner E."/>
        </authorList>
    </citation>
    <scope>NUCLEOTIDE SEQUENCE</scope>
    <source>
        <strain evidence="1">VT162</strain>
    </source>
</reference>
<keyword evidence="2" id="KW-1185">Reference proteome</keyword>